<dbReference type="PANTHER" id="PTHR31025">
    <property type="entry name" value="SI:CH211-196P9.1-RELATED"/>
    <property type="match status" value="1"/>
</dbReference>
<evidence type="ECO:0000313" key="2">
    <source>
        <dbReference type="RefSeq" id="XP_014667750.1"/>
    </source>
</evidence>
<name>A0ABM1E6C9_PRICU</name>
<sequence>MSATVFYRHGWIKKKDDKHIGDIGEAWPRLFDVQGMIGADFKQLYGESEEKLFQLWPKHAPHIITYVKHSKPKLLSAYNLDDMNTDQKENITLLFLPHILPPVLYKEGKKTTRLSQAEISNAFIDIQPVGTNIPHYLSTANPTGRQAKLVVLGSIDSRSQVFVIIGTQYVLEMDTLQQGVDTCFKCFWLLDISYPKMCAQVWEFFGHAVYSLAMKSPSVSVKSIASAITSQCNASLE</sequence>
<accession>A0ABM1E6C9</accession>
<evidence type="ECO:0000313" key="1">
    <source>
        <dbReference type="Proteomes" id="UP000695022"/>
    </source>
</evidence>
<dbReference type="Proteomes" id="UP000695022">
    <property type="component" value="Unplaced"/>
</dbReference>
<dbReference type="PANTHER" id="PTHR31025:SF9">
    <property type="entry name" value="SI:DKEY-286J15.1"/>
    <property type="match status" value="1"/>
</dbReference>
<dbReference type="GeneID" id="106809224"/>
<reference evidence="2" key="1">
    <citation type="submission" date="2025-08" db="UniProtKB">
        <authorList>
            <consortium name="RefSeq"/>
        </authorList>
    </citation>
    <scope>IDENTIFICATION</scope>
</reference>
<proteinExistence type="predicted"/>
<dbReference type="RefSeq" id="XP_014667750.1">
    <property type="nucleotide sequence ID" value="XM_014812264.1"/>
</dbReference>
<protein>
    <submittedName>
        <fullName evidence="2">Uncharacterized protein LOC106809224</fullName>
    </submittedName>
</protein>
<organism evidence="1 2">
    <name type="scientific">Priapulus caudatus</name>
    <name type="common">Priapulid worm</name>
    <dbReference type="NCBI Taxonomy" id="37621"/>
    <lineage>
        <taxon>Eukaryota</taxon>
        <taxon>Metazoa</taxon>
        <taxon>Ecdysozoa</taxon>
        <taxon>Scalidophora</taxon>
        <taxon>Priapulida</taxon>
        <taxon>Priapulimorpha</taxon>
        <taxon>Priapulimorphida</taxon>
        <taxon>Priapulidae</taxon>
        <taxon>Priapulus</taxon>
    </lineage>
</organism>
<gene>
    <name evidence="2" type="primary">LOC106809224</name>
</gene>
<keyword evidence="1" id="KW-1185">Reference proteome</keyword>